<dbReference type="InterPro" id="IPR050833">
    <property type="entry name" value="Poly_Biosynth_Transport"/>
</dbReference>
<dbReference type="PANTHER" id="PTHR30250">
    <property type="entry name" value="PST FAMILY PREDICTED COLANIC ACID TRANSPORTER"/>
    <property type="match status" value="1"/>
</dbReference>
<organism evidence="8 9">
    <name type="scientific">Parasedimentitalea psychrophila</name>
    <dbReference type="NCBI Taxonomy" id="2997337"/>
    <lineage>
        <taxon>Bacteria</taxon>
        <taxon>Pseudomonadati</taxon>
        <taxon>Pseudomonadota</taxon>
        <taxon>Alphaproteobacteria</taxon>
        <taxon>Rhodobacterales</taxon>
        <taxon>Paracoccaceae</taxon>
        <taxon>Parasedimentitalea</taxon>
    </lineage>
</organism>
<keyword evidence="6 7" id="KW-0472">Membrane</keyword>
<evidence type="ECO:0000256" key="4">
    <source>
        <dbReference type="ARBA" id="ARBA00022692"/>
    </source>
</evidence>
<evidence type="ECO:0000313" key="9">
    <source>
        <dbReference type="Proteomes" id="UP001238334"/>
    </source>
</evidence>
<feature type="transmembrane region" description="Helical" evidence="7">
    <location>
        <begin position="324"/>
        <end position="347"/>
    </location>
</feature>
<comment type="subcellular location">
    <subcellularLocation>
        <location evidence="1">Cell membrane</location>
        <topology evidence="1">Multi-pass membrane protein</topology>
    </subcellularLocation>
</comment>
<feature type="transmembrane region" description="Helical" evidence="7">
    <location>
        <begin position="21"/>
        <end position="42"/>
    </location>
</feature>
<keyword evidence="4 7" id="KW-0812">Transmembrane</keyword>
<feature type="transmembrane region" description="Helical" evidence="7">
    <location>
        <begin position="359"/>
        <end position="379"/>
    </location>
</feature>
<geneLocation type="plasmid" evidence="8 9">
    <name>pQS-1</name>
</geneLocation>
<feature type="transmembrane region" description="Helical" evidence="7">
    <location>
        <begin position="85"/>
        <end position="108"/>
    </location>
</feature>
<feature type="transmembrane region" description="Helical" evidence="7">
    <location>
        <begin position="385"/>
        <end position="405"/>
    </location>
</feature>
<evidence type="ECO:0000256" key="6">
    <source>
        <dbReference type="ARBA" id="ARBA00023136"/>
    </source>
</evidence>
<gene>
    <name evidence="8" type="ORF">QPJ95_23440</name>
</gene>
<keyword evidence="9" id="KW-1185">Reference proteome</keyword>
<keyword evidence="5 7" id="KW-1133">Transmembrane helix</keyword>
<feature type="transmembrane region" description="Helical" evidence="7">
    <location>
        <begin position="237"/>
        <end position="254"/>
    </location>
</feature>
<keyword evidence="3" id="KW-1003">Cell membrane</keyword>
<evidence type="ECO:0000256" key="1">
    <source>
        <dbReference type="ARBA" id="ARBA00004651"/>
    </source>
</evidence>
<accession>A0A9Y2L511</accession>
<dbReference type="CDD" id="cd13127">
    <property type="entry name" value="MATE_tuaB_like"/>
    <property type="match status" value="1"/>
</dbReference>
<evidence type="ECO:0000256" key="7">
    <source>
        <dbReference type="SAM" id="Phobius"/>
    </source>
</evidence>
<feature type="transmembrane region" description="Helical" evidence="7">
    <location>
        <begin position="417"/>
        <end position="438"/>
    </location>
</feature>
<dbReference type="Pfam" id="PF13440">
    <property type="entry name" value="Polysacc_synt_3"/>
    <property type="match status" value="1"/>
</dbReference>
<dbReference type="GO" id="GO:0005886">
    <property type="term" value="C:plasma membrane"/>
    <property type="evidence" value="ECO:0007669"/>
    <property type="project" value="UniProtKB-SubCell"/>
</dbReference>
<dbReference type="PANTHER" id="PTHR30250:SF10">
    <property type="entry name" value="LIPOPOLYSACCHARIDE BIOSYNTHESIS PROTEIN WZXC"/>
    <property type="match status" value="1"/>
</dbReference>
<feature type="transmembrane region" description="Helical" evidence="7">
    <location>
        <begin position="288"/>
        <end position="312"/>
    </location>
</feature>
<name>A0A9Y2L511_9RHOB</name>
<feature type="transmembrane region" description="Helical" evidence="7">
    <location>
        <begin position="48"/>
        <end position="73"/>
    </location>
</feature>
<dbReference type="KEGG" id="ppso:QPJ95_23440"/>
<sequence length="487" mass="52863">MTDSIKPDNVDDSVRSIFWAYASFFCTKVLNLISIVVLAWYLQPAEFGLLAICLAVMGYFEIISQFGMGAALISAREKIEETASAVLLCGLVFSCTLVALILVSAPAIADWYGDPKLADLLPVIAITLLVRALTTVNTSFLFRDLRFKAKLLPDVARGLTKGLLAIALAVLGFGVWALVFGHLAGAVAGSIVTWIVRPWRPKRWPDLATFKYIARFGANLIGAQTINATPRLLDTLLVGKVLGMASLGIYSLAFRIPELGIKTFTNVVGSVLHPVMSKIQSDPVELKAYYYGALKYCALLMFGAGAAIAILAEPLIHVLYAPKWYAMIVPMQLLAVGFAIGTINMVPGNLFKALSRTDLMLKVSLINLPFFLVLIWFAVPYGITAVAFIQLVLALIRFVPNYLLLQRALDISVRDTFAALKPGIGCALAGSAAGIITLRLDFTSNELTRLLVVALVFVGAYLLCVRLVMPEIFREIARRTLGKTGPA</sequence>
<comment type="similarity">
    <text evidence="2">Belongs to the polysaccharide synthase family.</text>
</comment>
<feature type="transmembrane region" description="Helical" evidence="7">
    <location>
        <begin position="120"/>
        <end position="142"/>
    </location>
</feature>
<protein>
    <submittedName>
        <fullName evidence="8">Lipopolysaccharide biosynthesis protein</fullName>
    </submittedName>
</protein>
<dbReference type="AlphaFoldDB" id="A0A9Y2L511"/>
<feature type="transmembrane region" description="Helical" evidence="7">
    <location>
        <begin position="450"/>
        <end position="469"/>
    </location>
</feature>
<evidence type="ECO:0000313" key="8">
    <source>
        <dbReference type="EMBL" id="WIY27732.1"/>
    </source>
</evidence>
<dbReference type="EMBL" id="CP127248">
    <property type="protein sequence ID" value="WIY27732.1"/>
    <property type="molecule type" value="Genomic_DNA"/>
</dbReference>
<proteinExistence type="inferred from homology"/>
<evidence type="ECO:0000256" key="5">
    <source>
        <dbReference type="ARBA" id="ARBA00022989"/>
    </source>
</evidence>
<dbReference type="RefSeq" id="WP_270920736.1">
    <property type="nucleotide sequence ID" value="NZ_CP127248.1"/>
</dbReference>
<keyword evidence="8" id="KW-0614">Plasmid</keyword>
<dbReference type="Proteomes" id="UP001238334">
    <property type="component" value="Plasmid pQS-1"/>
</dbReference>
<reference evidence="8 9" key="1">
    <citation type="submission" date="2023-06" db="EMBL/GenBank/DDBJ databases">
        <title>Parasedimentitalea psychrophila sp. nov., a psychrophilic bacterium isolated from deep-sea sediment.</title>
        <authorList>
            <person name="Li A."/>
        </authorList>
    </citation>
    <scope>NUCLEOTIDE SEQUENCE [LARGE SCALE GENOMIC DNA]</scope>
    <source>
        <strain evidence="8 9">QS115</strain>
        <plasmid evidence="8 9">pQS-1</plasmid>
    </source>
</reference>
<feature type="transmembrane region" description="Helical" evidence="7">
    <location>
        <begin position="163"/>
        <end position="196"/>
    </location>
</feature>
<evidence type="ECO:0000256" key="2">
    <source>
        <dbReference type="ARBA" id="ARBA00007430"/>
    </source>
</evidence>
<evidence type="ECO:0000256" key="3">
    <source>
        <dbReference type="ARBA" id="ARBA00022475"/>
    </source>
</evidence>